<keyword evidence="1" id="KW-0862">Zinc</keyword>
<organism evidence="4 5">
    <name type="scientific">Candida boidinii</name>
    <name type="common">Yeast</name>
    <dbReference type="NCBI Taxonomy" id="5477"/>
    <lineage>
        <taxon>Eukaryota</taxon>
        <taxon>Fungi</taxon>
        <taxon>Dikarya</taxon>
        <taxon>Ascomycota</taxon>
        <taxon>Saccharomycotina</taxon>
        <taxon>Pichiomycetes</taxon>
        <taxon>Pichiales</taxon>
        <taxon>Pichiaceae</taxon>
        <taxon>Ogataea</taxon>
        <taxon>Ogataea/Candida clade</taxon>
    </lineage>
</organism>
<feature type="region of interest" description="Disordered" evidence="2">
    <location>
        <begin position="134"/>
        <end position="179"/>
    </location>
</feature>
<evidence type="ECO:0000313" key="4">
    <source>
        <dbReference type="EMBL" id="GME70237.1"/>
    </source>
</evidence>
<proteinExistence type="predicted"/>
<evidence type="ECO:0000313" key="5">
    <source>
        <dbReference type="Proteomes" id="UP001165120"/>
    </source>
</evidence>
<keyword evidence="5" id="KW-1185">Reference proteome</keyword>
<dbReference type="EMBL" id="BSXN01000868">
    <property type="protein sequence ID" value="GME70237.1"/>
    <property type="molecule type" value="Genomic_DNA"/>
</dbReference>
<dbReference type="Proteomes" id="UP001165120">
    <property type="component" value="Unassembled WGS sequence"/>
</dbReference>
<sequence length="1464" mass="165115">MNSLQFKKSYSSTNNRHTAFSSATTSNQQAKSSNPLARKWNYFSTQKRTSQDPNTAKSSENSSPPIADSSSFYPSSSRLTPTPSIGEFPVYSHSPSIGDPLSVSKIKSAAKESSSGISFISKLNNINKTISKTLASGNAGKPKERKVSSPKLYQRHNSRVSATSSNSRSPTNISSSHSVESFTSDITGISETSKYITSVESTPRSSIAKHHKNRNTLVKQLCCLCDEYLTNSFDGEFLVALSCGHHSHYNCYKEIKTLSTGANFQLQMSLTAFDNQQYFDDTYIDENQMSVVCPFCSTSVYALDRTIEDKINVEIIGSDSLTNFLALPDELNLMTPIDENIIPDSTMQEENKDLHSLGNDRNSLMMDVKRISRVAMELGSTKTMSKKGDSLGVMKDMPPYLSNESNENGLDMEQDHFDENGELITPLVAESTDLMSESEYITPLDQTGESYIHQPQIENIKKHYNTKNSRIVYNDIDYDMLNTTLDYNSTNRLSRVDPLNDKIGQLKDNSISQNCSPLSANFATHHPTFSAVYNNHNNFNKSITNTPHSLKSDSFSNTSSGFQLSYGMEDLHLPKVRVISEMTKLSVNGADSSGKYNLKCVLSTQATIYEIPPYTLECGELKNLNSIKSKIKLNITGMINKNLHNIDSKKNINFDAVGELIIFDSLNVQINNNNYLSNCYIYLFENDIIILNALNNRIIHQIDMKKDLQSVNISSIASNKYINLQLKTFKFADITFHNSNTIICDKWYKILNKITKLNSQKRKFAFDSPTPQHVKSFPTGNDEDLMNKTKSQFSIVNIIPLIQITTNAWSIVEDTTLIPKEATQFSKLIEKGLDLPSKFVQRQLIHPDPMPLRLILIIPLVYNKSILDIEAADYTEFVQNLLRKVLMVLHPQDTVGVVFMQDDIMLTSSSESKKDKNDDLTVDGGVDDTTTQFKIGKYYGCASKFWEGWNEIIPEISCESRESLDLSKLFKDYQKYLKILSTTTFKHSGGLDNDAGERTVNHLLYVGYKSPFEGSEIDDTESNGGLVGMGITTSSGKFFNKISSSISEHSFKKRSPTEFIQSLCEDYNCTFSVASVVDEYDCSPFDYYKTIKNNISAICTRAIQEESKCATKETSLVYDNCINFVFGLDFNDLLPKLTNIIHNLHDVTVNEIKIKLSPFKEVNFGQFELVGKLENLPNVKNILIILRNVPTYYENCLMFDLNINLKKLTPSLLNNISNHSGNTDETYDDGGANKGNDYDDDDEFYVKNNKLRLLNANVSFNLNNEVTSFENALKVSISHSITLPESEKTQPLDVFVRNSILADKEENKNSEQTITNLSNIFMNSTADNKNETKKNANKNEKDEFWKMPIVFCLSPIRDSIFTKKEIELLVIENLHKNIFQTKNFNIKSKEKIKMNLQKLTFKIHELVSVTNSNNLSNGNDGKKSLNDWSSDLVDEISEIKEGYLMRNHNISNFKAIECFLNLIQ</sequence>
<keyword evidence="1" id="KW-0863">Zinc-finger</keyword>
<keyword evidence="1" id="KW-0479">Metal-binding</keyword>
<dbReference type="GO" id="GO:0008270">
    <property type="term" value="F:zinc ion binding"/>
    <property type="evidence" value="ECO:0007669"/>
    <property type="project" value="UniProtKB-KW"/>
</dbReference>
<feature type="region of interest" description="Disordered" evidence="2">
    <location>
        <begin position="1"/>
        <end position="79"/>
    </location>
</feature>
<feature type="compositionally biased region" description="Polar residues" evidence="2">
    <location>
        <begin position="1"/>
        <end position="35"/>
    </location>
</feature>
<protein>
    <submittedName>
        <fullName evidence="4">Unnamed protein product</fullName>
    </submittedName>
</protein>
<feature type="domain" description="RING-type" evidence="3">
    <location>
        <begin position="222"/>
        <end position="297"/>
    </location>
</feature>
<evidence type="ECO:0000259" key="3">
    <source>
        <dbReference type="PROSITE" id="PS50089"/>
    </source>
</evidence>
<comment type="caution">
    <text evidence="4">The sequence shown here is derived from an EMBL/GenBank/DDBJ whole genome shotgun (WGS) entry which is preliminary data.</text>
</comment>
<dbReference type="InterPro" id="IPR001841">
    <property type="entry name" value="Znf_RING"/>
</dbReference>
<feature type="compositionally biased region" description="Polar residues" evidence="2">
    <location>
        <begin position="42"/>
        <end position="79"/>
    </location>
</feature>
<reference evidence="4" key="1">
    <citation type="submission" date="2023-04" db="EMBL/GenBank/DDBJ databases">
        <title>Candida boidinii NBRC 10035.</title>
        <authorList>
            <person name="Ichikawa N."/>
            <person name="Sato H."/>
            <person name="Tonouchi N."/>
        </authorList>
    </citation>
    <scope>NUCLEOTIDE SEQUENCE</scope>
    <source>
        <strain evidence="4">NBRC 10035</strain>
    </source>
</reference>
<evidence type="ECO:0000256" key="2">
    <source>
        <dbReference type="SAM" id="MobiDB-lite"/>
    </source>
</evidence>
<evidence type="ECO:0000256" key="1">
    <source>
        <dbReference type="PROSITE-ProRule" id="PRU00175"/>
    </source>
</evidence>
<name>A0A9W6W9R9_CANBO</name>
<dbReference type="PROSITE" id="PS50089">
    <property type="entry name" value="ZF_RING_2"/>
    <property type="match status" value="1"/>
</dbReference>
<feature type="compositionally biased region" description="Low complexity" evidence="2">
    <location>
        <begin position="159"/>
        <end position="178"/>
    </location>
</feature>
<gene>
    <name evidence="4" type="ORF">Cboi02_000276800</name>
</gene>
<dbReference type="SMART" id="SM00184">
    <property type="entry name" value="RING"/>
    <property type="match status" value="1"/>
</dbReference>
<accession>A0A9W6W9R9</accession>